<evidence type="ECO:0000313" key="2">
    <source>
        <dbReference type="Proteomes" id="UP000280881"/>
    </source>
</evidence>
<dbReference type="RefSeq" id="WP_121171950.1">
    <property type="nucleotide sequence ID" value="NZ_RBIE01000006.1"/>
</dbReference>
<gene>
    <name evidence="1" type="ORF">C7457_1676</name>
</gene>
<keyword evidence="2" id="KW-1185">Reference proteome</keyword>
<protein>
    <submittedName>
        <fullName evidence="1">Uncharacterized protein</fullName>
    </submittedName>
</protein>
<proteinExistence type="predicted"/>
<dbReference type="AlphaFoldDB" id="A0A420W5K3"/>
<reference evidence="1 2" key="1">
    <citation type="submission" date="2018-10" db="EMBL/GenBank/DDBJ databases">
        <title>Genomic Encyclopedia of Type Strains, Phase IV (KMG-IV): sequencing the most valuable type-strain genomes for metagenomic binning, comparative biology and taxonomic classification.</title>
        <authorList>
            <person name="Goeker M."/>
        </authorList>
    </citation>
    <scope>NUCLEOTIDE SEQUENCE [LARGE SCALE GENOMIC DNA]</scope>
    <source>
        <strain evidence="1 2">DSM 15521</strain>
    </source>
</reference>
<dbReference type="EMBL" id="RBIE01000006">
    <property type="protein sequence ID" value="RKQ59891.1"/>
    <property type="molecule type" value="Genomic_DNA"/>
</dbReference>
<accession>A0A420W5K3</accession>
<organism evidence="1 2">
    <name type="scientific">Thermovibrio guaymasensis</name>
    <dbReference type="NCBI Taxonomy" id="240167"/>
    <lineage>
        <taxon>Bacteria</taxon>
        <taxon>Pseudomonadati</taxon>
        <taxon>Aquificota</taxon>
        <taxon>Aquificia</taxon>
        <taxon>Desulfurobacteriales</taxon>
        <taxon>Desulfurobacteriaceae</taxon>
        <taxon>Thermovibrio</taxon>
    </lineage>
</organism>
<dbReference type="Proteomes" id="UP000280881">
    <property type="component" value="Unassembled WGS sequence"/>
</dbReference>
<name>A0A420W5K3_9BACT</name>
<sequence length="65" mass="7591">MTIKHKYLVGTVCKQKISSMIIAKPIHEFPYTEEVLTDIKRVAIQHTMDEETYLLSVTYLGEFEE</sequence>
<comment type="caution">
    <text evidence="1">The sequence shown here is derived from an EMBL/GenBank/DDBJ whole genome shotgun (WGS) entry which is preliminary data.</text>
</comment>
<evidence type="ECO:0000313" key="1">
    <source>
        <dbReference type="EMBL" id="RKQ59891.1"/>
    </source>
</evidence>